<sequence>MATSDLAATYHDLEVSTSLGNATVHYAEAGNKSEPTLVLLHGFPSSSTQYRDFIPLMADKYHILAPDLPGFGLTKVPSNFQYTFDNITTVISAWLMALGVTSYAPYLFDYGAPVGFRLALENPAAVKAIITQNGNAYDAGFGQDFWKPIFDLWNTSNSQEVREVLRENILTQATTNYQYYQGVPEQDRALVDPEQPVRDYLQNLAGEANQEHQLDLFYDYRTNPEMYPKWHEYMRHSQVPLLAVWGKGDPAFIPAGAEAYKKDLPRAQVHLLEAGHFALETKRWEIAELCRKFLAQVQF</sequence>
<dbReference type="PANTHER" id="PTHR42977:SF1">
    <property type="entry name" value="BLR6576 PROTEIN"/>
    <property type="match status" value="1"/>
</dbReference>
<dbReference type="InterPro" id="IPR000639">
    <property type="entry name" value="Epox_hydrolase-like"/>
</dbReference>
<feature type="domain" description="AB hydrolase-1" evidence="1">
    <location>
        <begin position="35"/>
        <end position="282"/>
    </location>
</feature>
<proteinExistence type="predicted"/>
<evidence type="ECO:0000259" key="1">
    <source>
        <dbReference type="Pfam" id="PF00561"/>
    </source>
</evidence>
<protein>
    <recommendedName>
        <fullName evidence="1">AB hydrolase-1 domain-containing protein</fullName>
    </recommendedName>
</protein>
<keyword evidence="3" id="KW-1185">Reference proteome</keyword>
<dbReference type="InterPro" id="IPR000073">
    <property type="entry name" value="AB_hydrolase_1"/>
</dbReference>
<reference evidence="2" key="1">
    <citation type="submission" date="2023-07" db="EMBL/GenBank/DDBJ databases">
        <title>Black Yeasts Isolated from many extreme environments.</title>
        <authorList>
            <person name="Coleine C."/>
            <person name="Stajich J.E."/>
            <person name="Selbmann L."/>
        </authorList>
    </citation>
    <scope>NUCLEOTIDE SEQUENCE</scope>
    <source>
        <strain evidence="2">CCFEE 5485</strain>
    </source>
</reference>
<gene>
    <name evidence="2" type="ORF">LTR78_005656</name>
</gene>
<dbReference type="PANTHER" id="PTHR42977">
    <property type="entry name" value="HYDROLASE-RELATED"/>
    <property type="match status" value="1"/>
</dbReference>
<dbReference type="SUPFAM" id="SSF53474">
    <property type="entry name" value="alpha/beta-Hydrolases"/>
    <property type="match status" value="1"/>
</dbReference>
<dbReference type="PRINTS" id="PR00412">
    <property type="entry name" value="EPOXHYDRLASE"/>
</dbReference>
<name>A0AAE0WMT0_9PEZI</name>
<organism evidence="2 3">
    <name type="scientific">Recurvomyces mirabilis</name>
    <dbReference type="NCBI Taxonomy" id="574656"/>
    <lineage>
        <taxon>Eukaryota</taxon>
        <taxon>Fungi</taxon>
        <taxon>Dikarya</taxon>
        <taxon>Ascomycota</taxon>
        <taxon>Pezizomycotina</taxon>
        <taxon>Dothideomycetes</taxon>
        <taxon>Dothideomycetidae</taxon>
        <taxon>Mycosphaerellales</taxon>
        <taxon>Teratosphaeriaceae</taxon>
        <taxon>Recurvomyces</taxon>
    </lineage>
</organism>
<accession>A0AAE0WMT0</accession>
<dbReference type="Proteomes" id="UP001274830">
    <property type="component" value="Unassembled WGS sequence"/>
</dbReference>
<dbReference type="GO" id="GO:0004301">
    <property type="term" value="F:epoxide hydrolase activity"/>
    <property type="evidence" value="ECO:0007669"/>
    <property type="project" value="TreeGrafter"/>
</dbReference>
<dbReference type="Pfam" id="PF00561">
    <property type="entry name" value="Abhydrolase_1"/>
    <property type="match status" value="1"/>
</dbReference>
<evidence type="ECO:0000313" key="3">
    <source>
        <dbReference type="Proteomes" id="UP001274830"/>
    </source>
</evidence>
<dbReference type="InterPro" id="IPR051340">
    <property type="entry name" value="Haloalkane_dehalogenase"/>
</dbReference>
<evidence type="ECO:0000313" key="2">
    <source>
        <dbReference type="EMBL" id="KAK3674570.1"/>
    </source>
</evidence>
<dbReference type="Gene3D" id="3.40.50.1820">
    <property type="entry name" value="alpha/beta hydrolase"/>
    <property type="match status" value="1"/>
</dbReference>
<dbReference type="EMBL" id="JAUTXT010000019">
    <property type="protein sequence ID" value="KAK3674570.1"/>
    <property type="molecule type" value="Genomic_DNA"/>
</dbReference>
<dbReference type="InterPro" id="IPR029058">
    <property type="entry name" value="AB_hydrolase_fold"/>
</dbReference>
<comment type="caution">
    <text evidence="2">The sequence shown here is derived from an EMBL/GenBank/DDBJ whole genome shotgun (WGS) entry which is preliminary data.</text>
</comment>
<dbReference type="AlphaFoldDB" id="A0AAE0WMT0"/>